<name>A0A923N5L0_9BACT</name>
<evidence type="ECO:0000313" key="2">
    <source>
        <dbReference type="Proteomes" id="UP000603640"/>
    </source>
</evidence>
<dbReference type="Proteomes" id="UP000603640">
    <property type="component" value="Unassembled WGS sequence"/>
</dbReference>
<gene>
    <name evidence="1" type="ORF">H8S84_10830</name>
</gene>
<dbReference type="RefSeq" id="WP_187067325.1">
    <property type="nucleotide sequence ID" value="NZ_JACRVF010000002.1"/>
</dbReference>
<dbReference type="AlphaFoldDB" id="A0A923N5L0"/>
<protein>
    <submittedName>
        <fullName evidence="1">Uncharacterized protein</fullName>
    </submittedName>
</protein>
<comment type="caution">
    <text evidence="1">The sequence shown here is derived from an EMBL/GenBank/DDBJ whole genome shotgun (WGS) entry which is preliminary data.</text>
</comment>
<evidence type="ECO:0000313" key="1">
    <source>
        <dbReference type="EMBL" id="MBC5993330.1"/>
    </source>
</evidence>
<dbReference type="EMBL" id="JACRVF010000002">
    <property type="protein sequence ID" value="MBC5993330.1"/>
    <property type="molecule type" value="Genomic_DNA"/>
</dbReference>
<proteinExistence type="predicted"/>
<organism evidence="1 2">
    <name type="scientific">Pontibacter cellulosilyticus</name>
    <dbReference type="NCBI Taxonomy" id="1720253"/>
    <lineage>
        <taxon>Bacteria</taxon>
        <taxon>Pseudomonadati</taxon>
        <taxon>Bacteroidota</taxon>
        <taxon>Cytophagia</taxon>
        <taxon>Cytophagales</taxon>
        <taxon>Hymenobacteraceae</taxon>
        <taxon>Pontibacter</taxon>
    </lineage>
</organism>
<sequence length="198" mass="22773">MMLLHAILPLLFSFILVATGELKLQQDLQKDITRLQESNRYFISDNTTETATLQSIVNDLQLFGMVSNLNLSNAKYSQYEQGHHQVQQWHFDEGAIKSITQLESTIAMDTVVTQRYLENRPPSQHRITNNFVFRVYQVSTANEPAKLFYLTEEEQGLLAYHLGEKQVQISYTSPKNGLNHLLPKYQAEVEAILKKSIK</sequence>
<keyword evidence="2" id="KW-1185">Reference proteome</keyword>
<reference evidence="1" key="1">
    <citation type="submission" date="2020-08" db="EMBL/GenBank/DDBJ databases">
        <title>Pontibacter sp. SD6 16S ribosomal RNA gene Genome sequencing and assembly.</title>
        <authorList>
            <person name="Kang M."/>
        </authorList>
    </citation>
    <scope>NUCLEOTIDE SEQUENCE</scope>
    <source>
        <strain evidence="1">SD6</strain>
    </source>
</reference>
<accession>A0A923N5L0</accession>